<dbReference type="PANTHER" id="PTHR31900:SF34">
    <property type="entry name" value="EMB|CAB62440.1-RELATED"/>
    <property type="match status" value="1"/>
</dbReference>
<organism evidence="2 3">
    <name type="scientific">Coffea arabica</name>
    <name type="common">Arabian coffee</name>
    <dbReference type="NCBI Taxonomy" id="13443"/>
    <lineage>
        <taxon>Eukaryota</taxon>
        <taxon>Viridiplantae</taxon>
        <taxon>Streptophyta</taxon>
        <taxon>Embryophyta</taxon>
        <taxon>Tracheophyta</taxon>
        <taxon>Spermatophyta</taxon>
        <taxon>Magnoliopsida</taxon>
        <taxon>eudicotyledons</taxon>
        <taxon>Gunneridae</taxon>
        <taxon>Pentapetalae</taxon>
        <taxon>asterids</taxon>
        <taxon>lamiids</taxon>
        <taxon>Gentianales</taxon>
        <taxon>Rubiaceae</taxon>
        <taxon>Ixoroideae</taxon>
        <taxon>Gardenieae complex</taxon>
        <taxon>Bertiereae - Coffeeae clade</taxon>
        <taxon>Coffeeae</taxon>
        <taxon>Coffea</taxon>
    </lineage>
</organism>
<evidence type="ECO:0000313" key="2">
    <source>
        <dbReference type="Proteomes" id="UP001652660"/>
    </source>
</evidence>
<accession>A0A6P6SC29</accession>
<sequence length="214" mass="24611">MKEAAATSILSPGWRYLLTSIPVINLVFNDTSDELDPIQRENSHLKFSRYIDFCINLIRQRNTAPIRKFGLTIFPPWLCERFQLQMDSLISALPLCNVQELEIFLFENDAERSNLLGIFTCKTLVVLKMDRQVDLDIPNSVALPDLKVLRLECLSMVGKDSLDMLIRGCPLLEELYLDIVESPTYLSHELAVLEIFRYKTLVSLRLGWQISLFA</sequence>
<reference evidence="2" key="1">
    <citation type="journal article" date="2025" name="Foods">
        <title>Unveiling the Microbial Signatures of Arabica Coffee Cherries: Insights into Ripeness Specific Diversity, Functional Traits, and Implications for Quality and Safety.</title>
        <authorList>
            <consortium name="RefSeq"/>
            <person name="Tenea G.N."/>
            <person name="Cifuentes V."/>
            <person name="Reyes P."/>
            <person name="Cevallos-Vallejos M."/>
        </authorList>
    </citation>
    <scope>NUCLEOTIDE SEQUENCE [LARGE SCALE GENOMIC DNA]</scope>
</reference>
<dbReference type="InterPro" id="IPR050232">
    <property type="entry name" value="FBL13/AtMIF1-like"/>
</dbReference>
<dbReference type="Proteomes" id="UP001652660">
    <property type="component" value="Chromosome 5c"/>
</dbReference>
<protein>
    <submittedName>
        <fullName evidence="3">F-box/LRR-repeat protein At3g58880</fullName>
    </submittedName>
</protein>
<gene>
    <name evidence="3" type="primary">LOC113689486</name>
</gene>
<evidence type="ECO:0000313" key="3">
    <source>
        <dbReference type="RefSeq" id="XP_027063057.2"/>
    </source>
</evidence>
<proteinExistence type="predicted"/>
<dbReference type="PANTHER" id="PTHR31900">
    <property type="entry name" value="F-BOX/RNI SUPERFAMILY PROTEIN-RELATED"/>
    <property type="match status" value="1"/>
</dbReference>
<dbReference type="InterPro" id="IPR055411">
    <property type="entry name" value="LRR_FXL15/At3g58940/PEG3-like"/>
</dbReference>
<name>A0A6P6SC29_COFAR</name>
<dbReference type="OrthoDB" id="612216at2759"/>
<dbReference type="AlphaFoldDB" id="A0A6P6SC29"/>
<reference evidence="3" key="2">
    <citation type="submission" date="2025-08" db="UniProtKB">
        <authorList>
            <consortium name="RefSeq"/>
        </authorList>
    </citation>
    <scope>IDENTIFICATION</scope>
    <source>
        <tissue evidence="3">Leaves</tissue>
    </source>
</reference>
<feature type="domain" description="F-box/LRR-repeat protein 15/At3g58940/PEG3-like LRR" evidence="1">
    <location>
        <begin position="87"/>
        <end position="179"/>
    </location>
</feature>
<dbReference type="Pfam" id="PF24758">
    <property type="entry name" value="LRR_At5g56370"/>
    <property type="match status" value="1"/>
</dbReference>
<evidence type="ECO:0000259" key="1">
    <source>
        <dbReference type="Pfam" id="PF24758"/>
    </source>
</evidence>
<keyword evidence="2" id="KW-1185">Reference proteome</keyword>
<dbReference type="GeneID" id="113689486"/>
<dbReference type="RefSeq" id="XP_027063057.2">
    <property type="nucleotide sequence ID" value="XM_027207256.2"/>
</dbReference>